<dbReference type="AlphaFoldDB" id="A0A972F8W9"/>
<protein>
    <submittedName>
        <fullName evidence="4">Response regulator</fullName>
    </submittedName>
</protein>
<dbReference type="GO" id="GO:0000160">
    <property type="term" value="P:phosphorelay signal transduction system"/>
    <property type="evidence" value="ECO:0007669"/>
    <property type="project" value="InterPro"/>
</dbReference>
<gene>
    <name evidence="4" type="ORF">GPA21_15570</name>
</gene>
<feature type="domain" description="Response regulatory" evidence="3">
    <location>
        <begin position="2"/>
        <end position="116"/>
    </location>
</feature>
<evidence type="ECO:0000256" key="2">
    <source>
        <dbReference type="PROSITE-ProRule" id="PRU00169"/>
    </source>
</evidence>
<feature type="modified residue" description="4-aspartylphosphate" evidence="2">
    <location>
        <position position="53"/>
    </location>
</feature>
<dbReference type="EMBL" id="WTVM01000115">
    <property type="protein sequence ID" value="NMG04376.1"/>
    <property type="molecule type" value="Genomic_DNA"/>
</dbReference>
<accession>A0A972F8W9</accession>
<dbReference type="InterPro" id="IPR058245">
    <property type="entry name" value="NreC/VraR/RcsB-like_REC"/>
</dbReference>
<keyword evidence="2" id="KW-0597">Phosphoprotein</keyword>
<dbReference type="SMART" id="SM00448">
    <property type="entry name" value="REC"/>
    <property type="match status" value="1"/>
</dbReference>
<sequence length="132" mass="14017">MKLLIVDDSSAVYRRLIDLLGGVENFTALSVARSLEEVTARCCALRPDAVVLDIDLPDGEGLQAVALIKSECPGASVFVFSNHLECRPRAMASGVDAFFDKSMEFEALVSQLLKLSADSAARDVAAGNGGQQ</sequence>
<evidence type="ECO:0000256" key="1">
    <source>
        <dbReference type="ARBA" id="ARBA00023125"/>
    </source>
</evidence>
<keyword evidence="5" id="KW-1185">Reference proteome</keyword>
<organism evidence="4 5">
    <name type="scientific">Azoarcus taiwanensis</name>
    <dbReference type="NCBI Taxonomy" id="666964"/>
    <lineage>
        <taxon>Bacteria</taxon>
        <taxon>Pseudomonadati</taxon>
        <taxon>Pseudomonadota</taxon>
        <taxon>Betaproteobacteria</taxon>
        <taxon>Rhodocyclales</taxon>
        <taxon>Zoogloeaceae</taxon>
        <taxon>Azoarcus</taxon>
    </lineage>
</organism>
<reference evidence="4" key="1">
    <citation type="submission" date="2019-12" db="EMBL/GenBank/DDBJ databases">
        <title>Comparative genomics gives insights into the taxonomy of the Azoarcus-Aromatoleum group and reveals separate origins of nif in the plant-associated Azoarcus and non-plant-associated Aromatoleum sub-groups.</title>
        <authorList>
            <person name="Lafos M."/>
            <person name="Maluk M."/>
            <person name="Batista M."/>
            <person name="Junghare M."/>
            <person name="Carmona M."/>
            <person name="Faoro H."/>
            <person name="Cruz L.M."/>
            <person name="Battistoni F."/>
            <person name="De Souza E."/>
            <person name="Pedrosa F."/>
            <person name="Chen W.-M."/>
            <person name="Poole P.S."/>
            <person name="Dixon R.A."/>
            <person name="James E.K."/>
        </authorList>
    </citation>
    <scope>NUCLEOTIDE SEQUENCE</scope>
    <source>
        <strain evidence="4">NSC3</strain>
    </source>
</reference>
<dbReference type="InterPro" id="IPR011006">
    <property type="entry name" value="CheY-like_superfamily"/>
</dbReference>
<keyword evidence="1" id="KW-0238">DNA-binding</keyword>
<dbReference type="Gene3D" id="3.40.50.2300">
    <property type="match status" value="1"/>
</dbReference>
<evidence type="ECO:0000313" key="5">
    <source>
        <dbReference type="Proteomes" id="UP000599523"/>
    </source>
</evidence>
<comment type="caution">
    <text evidence="4">The sequence shown here is derived from an EMBL/GenBank/DDBJ whole genome shotgun (WGS) entry which is preliminary data.</text>
</comment>
<dbReference type="Pfam" id="PF00072">
    <property type="entry name" value="Response_reg"/>
    <property type="match status" value="1"/>
</dbReference>
<dbReference type="CDD" id="cd17535">
    <property type="entry name" value="REC_NarL-like"/>
    <property type="match status" value="1"/>
</dbReference>
<dbReference type="InterPro" id="IPR001789">
    <property type="entry name" value="Sig_transdc_resp-reg_receiver"/>
</dbReference>
<evidence type="ECO:0000259" key="3">
    <source>
        <dbReference type="PROSITE" id="PS50110"/>
    </source>
</evidence>
<dbReference type="RefSeq" id="WP_339379782.1">
    <property type="nucleotide sequence ID" value="NZ_CAWPHM010000017.1"/>
</dbReference>
<dbReference type="Proteomes" id="UP000599523">
    <property type="component" value="Unassembled WGS sequence"/>
</dbReference>
<dbReference type="PANTHER" id="PTHR43214">
    <property type="entry name" value="TWO-COMPONENT RESPONSE REGULATOR"/>
    <property type="match status" value="1"/>
</dbReference>
<dbReference type="SUPFAM" id="SSF52172">
    <property type="entry name" value="CheY-like"/>
    <property type="match status" value="1"/>
</dbReference>
<dbReference type="PROSITE" id="PS50110">
    <property type="entry name" value="RESPONSE_REGULATORY"/>
    <property type="match status" value="1"/>
</dbReference>
<proteinExistence type="predicted"/>
<evidence type="ECO:0000313" key="4">
    <source>
        <dbReference type="EMBL" id="NMG04376.1"/>
    </source>
</evidence>
<dbReference type="GO" id="GO:0003677">
    <property type="term" value="F:DNA binding"/>
    <property type="evidence" value="ECO:0007669"/>
    <property type="project" value="UniProtKB-KW"/>
</dbReference>
<name>A0A972F8W9_9RHOO</name>
<dbReference type="InterPro" id="IPR039420">
    <property type="entry name" value="WalR-like"/>
</dbReference>